<keyword evidence="1" id="KW-0812">Transmembrane</keyword>
<dbReference type="InterPro" id="IPR035238">
    <property type="entry name" value="DUF5345"/>
</dbReference>
<dbReference type="Pfam" id="PF17280">
    <property type="entry name" value="DUF5345"/>
    <property type="match status" value="1"/>
</dbReference>
<keyword evidence="1" id="KW-0472">Membrane</keyword>
<name>A0A179SS16_9BACI</name>
<dbReference type="OrthoDB" id="2888283at2"/>
<keyword evidence="1" id="KW-1133">Transmembrane helix</keyword>
<keyword evidence="3" id="KW-1185">Reference proteome</keyword>
<dbReference type="EMBL" id="LWSG01000043">
    <property type="protein sequence ID" value="OAS83072.1"/>
    <property type="molecule type" value="Genomic_DNA"/>
</dbReference>
<comment type="caution">
    <text evidence="2">The sequence shown here is derived from an EMBL/GenBank/DDBJ whole genome shotgun (WGS) entry which is preliminary data.</text>
</comment>
<evidence type="ECO:0000313" key="2">
    <source>
        <dbReference type="EMBL" id="OAS83072.1"/>
    </source>
</evidence>
<proteinExistence type="predicted"/>
<dbReference type="AlphaFoldDB" id="A0A179SS16"/>
<evidence type="ECO:0000256" key="1">
    <source>
        <dbReference type="SAM" id="Phobius"/>
    </source>
</evidence>
<accession>A0A179SS16</accession>
<dbReference type="STRING" id="152268.A6K24_10625"/>
<dbReference type="Proteomes" id="UP000078534">
    <property type="component" value="Unassembled WGS sequence"/>
</dbReference>
<feature type="transmembrane region" description="Helical" evidence="1">
    <location>
        <begin position="53"/>
        <end position="71"/>
    </location>
</feature>
<protein>
    <recommendedName>
        <fullName evidence="4">YxlC family protein</fullName>
    </recommendedName>
</protein>
<sequence>MKENNEDEWISHLVGDLQKVEAMQEPEIPEADQLMHSIKTFKAERKKAYKREMIAFLVTALLILISYSTIAFKMMTVFIWIQGFALLLIPIIFKLEKKRRMKRRNEVTMF</sequence>
<evidence type="ECO:0000313" key="3">
    <source>
        <dbReference type="Proteomes" id="UP000078534"/>
    </source>
</evidence>
<dbReference type="RefSeq" id="WP_066338509.1">
    <property type="nucleotide sequence ID" value="NZ_LWSG01000043.1"/>
</dbReference>
<organism evidence="2 3">
    <name type="scientific">Metabacillus litoralis</name>
    <dbReference type="NCBI Taxonomy" id="152268"/>
    <lineage>
        <taxon>Bacteria</taxon>
        <taxon>Bacillati</taxon>
        <taxon>Bacillota</taxon>
        <taxon>Bacilli</taxon>
        <taxon>Bacillales</taxon>
        <taxon>Bacillaceae</taxon>
        <taxon>Metabacillus</taxon>
    </lineage>
</organism>
<reference evidence="3" key="1">
    <citation type="submission" date="2016-04" db="EMBL/GenBank/DDBJ databases">
        <authorList>
            <person name="Lyu Z."/>
            <person name="Lyu W."/>
        </authorList>
    </citation>
    <scope>NUCLEOTIDE SEQUENCE [LARGE SCALE GENOMIC DNA]</scope>
    <source>
        <strain evidence="3">C44</strain>
    </source>
</reference>
<gene>
    <name evidence="2" type="ORF">A6K24_10625</name>
</gene>
<evidence type="ECO:0008006" key="4">
    <source>
        <dbReference type="Google" id="ProtNLM"/>
    </source>
</evidence>
<feature type="transmembrane region" description="Helical" evidence="1">
    <location>
        <begin position="77"/>
        <end position="95"/>
    </location>
</feature>